<reference evidence="3 4" key="1">
    <citation type="journal article" date="2016" name="Nat. Commun.">
        <title>Thousands of microbial genomes shed light on interconnected biogeochemical processes in an aquifer system.</title>
        <authorList>
            <person name="Anantharaman K."/>
            <person name="Brown C.T."/>
            <person name="Hug L.A."/>
            <person name="Sharon I."/>
            <person name="Castelle C.J."/>
            <person name="Probst A.J."/>
            <person name="Thomas B.C."/>
            <person name="Singh A."/>
            <person name="Wilkins M.J."/>
            <person name="Karaoz U."/>
            <person name="Brodie E.L."/>
            <person name="Williams K.H."/>
            <person name="Hubbard S.S."/>
            <person name="Banfield J.F."/>
        </authorList>
    </citation>
    <scope>NUCLEOTIDE SEQUENCE [LARGE SCALE GENOMIC DNA]</scope>
</reference>
<feature type="domain" description="Peptidase S9 prolyl oligopeptidase catalytic" evidence="2">
    <location>
        <begin position="103"/>
        <end position="310"/>
    </location>
</feature>
<dbReference type="PROSITE" id="PS00708">
    <property type="entry name" value="PRO_ENDOPEP_SER"/>
    <property type="match status" value="1"/>
</dbReference>
<dbReference type="InterPro" id="IPR001375">
    <property type="entry name" value="Peptidase_S9_cat"/>
</dbReference>
<comment type="caution">
    <text evidence="3">The sequence shown here is derived from an EMBL/GenBank/DDBJ whole genome shotgun (WGS) entry which is preliminary data.</text>
</comment>
<keyword evidence="1" id="KW-0378">Hydrolase</keyword>
<protein>
    <submittedName>
        <fullName evidence="3">Peptidase</fullName>
    </submittedName>
</protein>
<dbReference type="InterPro" id="IPR002471">
    <property type="entry name" value="Pept_S9_AS"/>
</dbReference>
<dbReference type="InterPro" id="IPR029058">
    <property type="entry name" value="AB_hydrolase_fold"/>
</dbReference>
<dbReference type="GO" id="GO:0052689">
    <property type="term" value="F:carboxylic ester hydrolase activity"/>
    <property type="evidence" value="ECO:0007669"/>
    <property type="project" value="UniProtKB-ARBA"/>
</dbReference>
<dbReference type="Proteomes" id="UP000176527">
    <property type="component" value="Unassembled WGS sequence"/>
</dbReference>
<evidence type="ECO:0000256" key="1">
    <source>
        <dbReference type="ARBA" id="ARBA00022801"/>
    </source>
</evidence>
<sequence>MGENLDFGEAEKVPHSLSIESLREGDYPGSDIVVEQELSPGSNYKRYLTSYKSEGLKIYALLTVPNVDPPEGGWSAVIFNHGYIPPTLYKTTERYVAYTDGFSRNGYVLLRPDFRGHGNSEGSPTGAYGSNGYTIDVLNAVASIKNLPYVDANRIGMWGHSMGGFITLRNMVVSKDVKAGVIWAGVVGSYEDLFERWRRRSVSSTTPSTRGGSWRQSLSDQFGSPEVNPAFWNSLSANSYLVDISGSLQLHHGTADSSVPVEFSQKLEAQLKNAGKEVELFTYPGDDHNLSNNFSTAMSRSIEFFDRYLK</sequence>
<dbReference type="EMBL" id="MFDE01000038">
    <property type="protein sequence ID" value="OGE37708.1"/>
    <property type="molecule type" value="Genomic_DNA"/>
</dbReference>
<evidence type="ECO:0000313" key="4">
    <source>
        <dbReference type="Proteomes" id="UP000176527"/>
    </source>
</evidence>
<organism evidence="3 4">
    <name type="scientific">Candidatus Daviesbacteria bacterium RIFCSPHIGHO2_12_FULL_37_11</name>
    <dbReference type="NCBI Taxonomy" id="1797777"/>
    <lineage>
        <taxon>Bacteria</taxon>
        <taxon>Candidatus Daviesiibacteriota</taxon>
    </lineage>
</organism>
<evidence type="ECO:0000313" key="3">
    <source>
        <dbReference type="EMBL" id="OGE37708.1"/>
    </source>
</evidence>
<proteinExistence type="predicted"/>
<evidence type="ECO:0000259" key="2">
    <source>
        <dbReference type="Pfam" id="PF00326"/>
    </source>
</evidence>
<dbReference type="Pfam" id="PF00326">
    <property type="entry name" value="Peptidase_S9"/>
    <property type="match status" value="1"/>
</dbReference>
<accession>A0A1F5KA79</accession>
<dbReference type="SUPFAM" id="SSF53474">
    <property type="entry name" value="alpha/beta-Hydrolases"/>
    <property type="match status" value="1"/>
</dbReference>
<dbReference type="PANTHER" id="PTHR22946:SF9">
    <property type="entry name" value="POLYKETIDE TRANSFERASE AF380"/>
    <property type="match status" value="1"/>
</dbReference>
<dbReference type="PANTHER" id="PTHR22946">
    <property type="entry name" value="DIENELACTONE HYDROLASE DOMAIN-CONTAINING PROTEIN-RELATED"/>
    <property type="match status" value="1"/>
</dbReference>
<dbReference type="AlphaFoldDB" id="A0A1F5KA79"/>
<dbReference type="InterPro" id="IPR050261">
    <property type="entry name" value="FrsA_esterase"/>
</dbReference>
<gene>
    <name evidence="3" type="ORF">A3F00_04555</name>
</gene>
<name>A0A1F5KA79_9BACT</name>
<dbReference type="GO" id="GO:0006508">
    <property type="term" value="P:proteolysis"/>
    <property type="evidence" value="ECO:0007669"/>
    <property type="project" value="InterPro"/>
</dbReference>
<dbReference type="Gene3D" id="3.40.50.1820">
    <property type="entry name" value="alpha/beta hydrolase"/>
    <property type="match status" value="1"/>
</dbReference>
<dbReference type="GO" id="GO:0004252">
    <property type="term" value="F:serine-type endopeptidase activity"/>
    <property type="evidence" value="ECO:0007669"/>
    <property type="project" value="InterPro"/>
</dbReference>